<feature type="region of interest" description="Disordered" evidence="1">
    <location>
        <begin position="243"/>
        <end position="262"/>
    </location>
</feature>
<evidence type="ECO:0000313" key="2">
    <source>
        <dbReference type="EMBL" id="ODQ77792.1"/>
    </source>
</evidence>
<keyword evidence="3" id="KW-1185">Reference proteome</keyword>
<feature type="compositionally biased region" description="Basic and acidic residues" evidence="1">
    <location>
        <begin position="460"/>
        <end position="471"/>
    </location>
</feature>
<evidence type="ECO:0000256" key="1">
    <source>
        <dbReference type="SAM" id="MobiDB-lite"/>
    </source>
</evidence>
<organism evidence="2 3">
    <name type="scientific">Babjeviella inositovora NRRL Y-12698</name>
    <dbReference type="NCBI Taxonomy" id="984486"/>
    <lineage>
        <taxon>Eukaryota</taxon>
        <taxon>Fungi</taxon>
        <taxon>Dikarya</taxon>
        <taxon>Ascomycota</taxon>
        <taxon>Saccharomycotina</taxon>
        <taxon>Pichiomycetes</taxon>
        <taxon>Serinales incertae sedis</taxon>
        <taxon>Babjeviella</taxon>
    </lineage>
</organism>
<dbReference type="RefSeq" id="XP_018983120.1">
    <property type="nucleotide sequence ID" value="XM_019130611.1"/>
</dbReference>
<dbReference type="Proteomes" id="UP000094336">
    <property type="component" value="Unassembled WGS sequence"/>
</dbReference>
<feature type="compositionally biased region" description="Low complexity" evidence="1">
    <location>
        <begin position="331"/>
        <end position="344"/>
    </location>
</feature>
<dbReference type="AlphaFoldDB" id="A0A1E3QL29"/>
<proteinExistence type="predicted"/>
<feature type="compositionally biased region" description="Polar residues" evidence="1">
    <location>
        <begin position="1"/>
        <end position="16"/>
    </location>
</feature>
<feature type="compositionally biased region" description="Low complexity" evidence="1">
    <location>
        <begin position="514"/>
        <end position="533"/>
    </location>
</feature>
<feature type="region of interest" description="Disordered" evidence="1">
    <location>
        <begin position="1"/>
        <end position="20"/>
    </location>
</feature>
<dbReference type="GeneID" id="30148464"/>
<protein>
    <submittedName>
        <fullName evidence="2">Uncharacterized protein</fullName>
    </submittedName>
</protein>
<evidence type="ECO:0000313" key="3">
    <source>
        <dbReference type="Proteomes" id="UP000094336"/>
    </source>
</evidence>
<feature type="region of interest" description="Disordered" evidence="1">
    <location>
        <begin position="128"/>
        <end position="151"/>
    </location>
</feature>
<reference evidence="3" key="1">
    <citation type="submission" date="2016-05" db="EMBL/GenBank/DDBJ databases">
        <title>Comparative genomics of biotechnologically important yeasts.</title>
        <authorList>
            <consortium name="DOE Joint Genome Institute"/>
            <person name="Riley R."/>
            <person name="Haridas S."/>
            <person name="Wolfe K.H."/>
            <person name="Lopes M.R."/>
            <person name="Hittinger C.T."/>
            <person name="Goker M."/>
            <person name="Salamov A."/>
            <person name="Wisecaver J."/>
            <person name="Long T.M."/>
            <person name="Aerts A.L."/>
            <person name="Barry K."/>
            <person name="Choi C."/>
            <person name="Clum A."/>
            <person name="Coughlan A.Y."/>
            <person name="Deshpande S."/>
            <person name="Douglass A.P."/>
            <person name="Hanson S.J."/>
            <person name="Klenk H.-P."/>
            <person name="Labutti K."/>
            <person name="Lapidus A."/>
            <person name="Lindquist E."/>
            <person name="Lipzen A."/>
            <person name="Meier-Kolthoff J.P."/>
            <person name="Ohm R.A."/>
            <person name="Otillar R.P."/>
            <person name="Pangilinan J."/>
            <person name="Peng Y."/>
            <person name="Rokas A."/>
            <person name="Rosa C.A."/>
            <person name="Scheuner C."/>
            <person name="Sibirny A.A."/>
            <person name="Slot J.C."/>
            <person name="Stielow J.B."/>
            <person name="Sun H."/>
            <person name="Kurtzman C.P."/>
            <person name="Blackwell M."/>
            <person name="Grigoriev I.V."/>
            <person name="Jeffries T.W."/>
        </authorList>
    </citation>
    <scope>NUCLEOTIDE SEQUENCE [LARGE SCALE GENOMIC DNA]</scope>
    <source>
        <strain evidence="3">NRRL Y-12698</strain>
    </source>
</reference>
<feature type="region of interest" description="Disordered" evidence="1">
    <location>
        <begin position="293"/>
        <end position="345"/>
    </location>
</feature>
<dbReference type="OrthoDB" id="5563016at2759"/>
<feature type="region of interest" description="Disordered" evidence="1">
    <location>
        <begin position="503"/>
        <end position="557"/>
    </location>
</feature>
<dbReference type="EMBL" id="KV454438">
    <property type="protein sequence ID" value="ODQ77792.1"/>
    <property type="molecule type" value="Genomic_DNA"/>
</dbReference>
<feature type="compositionally biased region" description="Polar residues" evidence="1">
    <location>
        <begin position="504"/>
        <end position="513"/>
    </location>
</feature>
<feature type="region of interest" description="Disordered" evidence="1">
    <location>
        <begin position="412"/>
        <end position="481"/>
    </location>
</feature>
<dbReference type="STRING" id="984486.A0A1E3QL29"/>
<gene>
    <name evidence="2" type="ORF">BABINDRAFT_168754</name>
</gene>
<feature type="compositionally biased region" description="Low complexity" evidence="1">
    <location>
        <begin position="297"/>
        <end position="312"/>
    </location>
</feature>
<name>A0A1E3QL29_9ASCO</name>
<sequence>MDSPTTPVASNGTPSKVSPLGLLPPFHAKLKQTLNSGGSDTLILSPKLSWPALPVAQGARSRSNSQVTNDNARTRFLEEDDFQRTRDYRKSTSFKNISNSIDFKKLQEKFQQDEPVLRKKPLWVPANSLQTKPKPRIHNGRWEATPTEQPPKFKRRELEACLDIPEPEAVKPVEPEVKSEVISTEVRHLEETRDTSINDKPEGSLGAHTVLPVPSLDKVYPTSAVPLPVDLSILSLQMSATTSSLSLPFPPPAPTTGTPSSIALSLPGVTCTAPPMMIPERSAPTSVSATLLAAKETPSSPVSTSSPRAVSPQSPSTTTEKLKSSKYPSGTHSSMTSTDSQHSSLLVSITTSHSSYDHEFSAEEVPKHRVTVRNPDSYNARRNSLLLDLEEGKNQLASVMDSICHAIQLSPGTSVKRESTDTQGYSFDGDNEGDTDDTSNLSLEKPARLAGPFTPHRFSLKADTESDHKDTSYSTLFNDSALPQGKSLSEKLAEDPFLEGLATPTYTGNRSSRSWTSQISHSSPSPSHAVSSPIMPSQRCHNDPLPAAPPSGKREARKPVVLSYVETKRLRKLRTTRSFPNIDPEKQLEDKAQTLVENDVITDYVEPRNVPRTASMDMADLHPHGAIYQCDVTPSRLSPGSSTLKKRSSMPVLMPSSYVDEEILEISFVNDPVRKVFRTERDLPPLPFHREVFQDPLFTSANFRSPPPVPIGITPFGSMPLEAKSKHAKPNVKEFLKKLFGVKQRNHRKGEFVFVCASPNSKAKPEQTFNVLSFANAFEEKRPSVQLERPVYEPVPLPEVLDTSPVTESNIVRELSVPRILDAVDIDESDVTSLFSDIMEEDEEIVEEVMDFAPLSEMTLGFGEGFGDLLAAIENIDQNFLLPKKSFLPETSQSPYREDQRLVFADEVEMKALSPRKSMPLSLKRATPRDEEYTDDNLVHISEEIQFDASDVGVVTSPDHSYVEGTHFNVDYDHNQKVPVKGLQPSHSTLKKARLIPDVVLSRVVSWDSYPEAIVSKGVTFSTRLVVSETYGAHFYDRINREMTVTQLQDNPAAIREIKRELNEFKAKDMPVHDLSKNNTHFFYDVYKD</sequence>
<accession>A0A1E3QL29</accession>